<dbReference type="Proteomes" id="UP001254848">
    <property type="component" value="Unassembled WGS sequence"/>
</dbReference>
<dbReference type="EMBL" id="JAUOZS010000001">
    <property type="protein sequence ID" value="MDT8901953.1"/>
    <property type="molecule type" value="Genomic_DNA"/>
</dbReference>
<reference evidence="3 4" key="1">
    <citation type="submission" date="2023-07" db="EMBL/GenBank/DDBJ databases">
        <title>The novel representative of Negativicutes class, Anaeroselena agilis gen. nov. sp. nov.</title>
        <authorList>
            <person name="Prokofeva M.I."/>
            <person name="Elcheninov A.G."/>
            <person name="Klyukina A."/>
            <person name="Kublanov I.V."/>
            <person name="Frolov E.N."/>
            <person name="Podosokorskaya O.A."/>
        </authorList>
    </citation>
    <scope>NUCLEOTIDE SEQUENCE [LARGE SCALE GENOMIC DNA]</scope>
    <source>
        <strain evidence="3 4">4137-cl</strain>
    </source>
</reference>
<name>A0ABU3P0A3_9FIRM</name>
<organism evidence="3 4">
    <name type="scientific">Anaeroselena agilis</name>
    <dbReference type="NCBI Taxonomy" id="3063788"/>
    <lineage>
        <taxon>Bacteria</taxon>
        <taxon>Bacillati</taxon>
        <taxon>Bacillota</taxon>
        <taxon>Negativicutes</taxon>
        <taxon>Acetonemataceae</taxon>
        <taxon>Anaeroselena</taxon>
    </lineage>
</organism>
<feature type="compositionally biased region" description="Basic and acidic residues" evidence="1">
    <location>
        <begin position="60"/>
        <end position="76"/>
    </location>
</feature>
<protein>
    <submittedName>
        <fullName evidence="3">Uncharacterized protein</fullName>
    </submittedName>
</protein>
<evidence type="ECO:0000313" key="4">
    <source>
        <dbReference type="Proteomes" id="UP001254848"/>
    </source>
</evidence>
<evidence type="ECO:0000313" key="3">
    <source>
        <dbReference type="EMBL" id="MDT8901953.1"/>
    </source>
</evidence>
<evidence type="ECO:0000256" key="1">
    <source>
        <dbReference type="SAM" id="MobiDB-lite"/>
    </source>
</evidence>
<keyword evidence="2" id="KW-0472">Membrane</keyword>
<accession>A0ABU3P0A3</accession>
<feature type="region of interest" description="Disordered" evidence="1">
    <location>
        <begin position="31"/>
        <end position="78"/>
    </location>
</feature>
<feature type="transmembrane region" description="Helical" evidence="2">
    <location>
        <begin position="6"/>
        <end position="21"/>
    </location>
</feature>
<sequence length="148" mass="16765">MGELIVPVILMILFYLVPEILKKRRRQQEYKYPEIPDRVPPPVDTRPTAPGRVPPTGERWPAEEPPLRPVPVEERSQPAVTAYHAAEPLSMQVEESFTQDSPPAAVVVAEARPWDGRLDQAAVMNGIIFAEIIQPPRCKRPLRSPYQQ</sequence>
<comment type="caution">
    <text evidence="3">The sequence shown here is derived from an EMBL/GenBank/DDBJ whole genome shotgun (WGS) entry which is preliminary data.</text>
</comment>
<keyword evidence="2" id="KW-1133">Transmembrane helix</keyword>
<keyword evidence="4" id="KW-1185">Reference proteome</keyword>
<evidence type="ECO:0000256" key="2">
    <source>
        <dbReference type="SAM" id="Phobius"/>
    </source>
</evidence>
<proteinExistence type="predicted"/>
<gene>
    <name evidence="3" type="ORF">Q4T40_11925</name>
</gene>
<dbReference type="RefSeq" id="WP_413780448.1">
    <property type="nucleotide sequence ID" value="NZ_JAUOZS010000001.1"/>
</dbReference>
<keyword evidence="2" id="KW-0812">Transmembrane</keyword>